<sequence length="57" mass="6897">MSLLEGVQLNVAKDEKWKVLMREDEHDKVEEWVAQVRGWIEPFLEKLRKRPPEDSFM</sequence>
<dbReference type="Proteomes" id="UP000275267">
    <property type="component" value="Unassembled WGS sequence"/>
</dbReference>
<protein>
    <submittedName>
        <fullName evidence="1">Uncharacterized protein</fullName>
    </submittedName>
</protein>
<dbReference type="EMBL" id="PQIB02000010">
    <property type="protein sequence ID" value="RLM91440.1"/>
    <property type="molecule type" value="Genomic_DNA"/>
</dbReference>
<proteinExistence type="predicted"/>
<name>A0A3L6QWV6_PANMI</name>
<gene>
    <name evidence="1" type="ORF">C2845_PM08G11620</name>
</gene>
<dbReference type="AlphaFoldDB" id="A0A3L6QWV6"/>
<comment type="caution">
    <text evidence="1">The sequence shown here is derived from an EMBL/GenBank/DDBJ whole genome shotgun (WGS) entry which is preliminary data.</text>
</comment>
<reference evidence="2" key="1">
    <citation type="journal article" date="2019" name="Nat. Commun.">
        <title>The genome of broomcorn millet.</title>
        <authorList>
            <person name="Zou C."/>
            <person name="Miki D."/>
            <person name="Li D."/>
            <person name="Tang Q."/>
            <person name="Xiao L."/>
            <person name="Rajput S."/>
            <person name="Deng P."/>
            <person name="Jia W."/>
            <person name="Huang R."/>
            <person name="Zhang M."/>
            <person name="Sun Y."/>
            <person name="Hu J."/>
            <person name="Fu X."/>
            <person name="Schnable P.S."/>
            <person name="Li F."/>
            <person name="Zhang H."/>
            <person name="Feng B."/>
            <person name="Zhu X."/>
            <person name="Liu R."/>
            <person name="Schnable J.C."/>
            <person name="Zhu J.-K."/>
            <person name="Zhang H."/>
        </authorList>
    </citation>
    <scope>NUCLEOTIDE SEQUENCE [LARGE SCALE GENOMIC DNA]</scope>
</reference>
<accession>A0A3L6QWV6</accession>
<keyword evidence="2" id="KW-1185">Reference proteome</keyword>
<organism evidence="1 2">
    <name type="scientific">Panicum miliaceum</name>
    <name type="common">Proso millet</name>
    <name type="synonym">Broomcorn millet</name>
    <dbReference type="NCBI Taxonomy" id="4540"/>
    <lineage>
        <taxon>Eukaryota</taxon>
        <taxon>Viridiplantae</taxon>
        <taxon>Streptophyta</taxon>
        <taxon>Embryophyta</taxon>
        <taxon>Tracheophyta</taxon>
        <taxon>Spermatophyta</taxon>
        <taxon>Magnoliopsida</taxon>
        <taxon>Liliopsida</taxon>
        <taxon>Poales</taxon>
        <taxon>Poaceae</taxon>
        <taxon>PACMAD clade</taxon>
        <taxon>Panicoideae</taxon>
        <taxon>Panicodae</taxon>
        <taxon>Paniceae</taxon>
        <taxon>Panicinae</taxon>
        <taxon>Panicum</taxon>
        <taxon>Panicum sect. Panicum</taxon>
    </lineage>
</organism>
<evidence type="ECO:0000313" key="2">
    <source>
        <dbReference type="Proteomes" id="UP000275267"/>
    </source>
</evidence>
<evidence type="ECO:0000313" key="1">
    <source>
        <dbReference type="EMBL" id="RLM91440.1"/>
    </source>
</evidence>